<dbReference type="AlphaFoldDB" id="A0A381RTW6"/>
<dbReference type="NCBIfam" id="TIGR01988">
    <property type="entry name" value="Ubi-OHases"/>
    <property type="match status" value="1"/>
</dbReference>
<dbReference type="InterPro" id="IPR010971">
    <property type="entry name" value="UbiH/COQ6"/>
</dbReference>
<name>A0A381RTW6_9ZZZZ</name>
<evidence type="ECO:0000256" key="2">
    <source>
        <dbReference type="ARBA" id="ARBA00005349"/>
    </source>
</evidence>
<dbReference type="InterPro" id="IPR002938">
    <property type="entry name" value="FAD-bd"/>
</dbReference>
<dbReference type="GO" id="GO:0006744">
    <property type="term" value="P:ubiquinone biosynthetic process"/>
    <property type="evidence" value="ECO:0007669"/>
    <property type="project" value="InterPro"/>
</dbReference>
<comment type="cofactor">
    <cofactor evidence="1">
        <name>FAD</name>
        <dbReference type="ChEBI" id="CHEBI:57692"/>
    </cofactor>
</comment>
<reference evidence="8" key="1">
    <citation type="submission" date="2018-05" db="EMBL/GenBank/DDBJ databases">
        <authorList>
            <person name="Lanie J.A."/>
            <person name="Ng W.-L."/>
            <person name="Kazmierczak K.M."/>
            <person name="Andrzejewski T.M."/>
            <person name="Davidsen T.M."/>
            <person name="Wayne K.J."/>
            <person name="Tettelin H."/>
            <person name="Glass J.I."/>
            <person name="Rusch D."/>
            <person name="Podicherti R."/>
            <person name="Tsui H.-C.T."/>
            <person name="Winkler M.E."/>
        </authorList>
    </citation>
    <scope>NUCLEOTIDE SEQUENCE</scope>
</reference>
<organism evidence="8">
    <name type="scientific">marine metagenome</name>
    <dbReference type="NCBI Taxonomy" id="408172"/>
    <lineage>
        <taxon>unclassified sequences</taxon>
        <taxon>metagenomes</taxon>
        <taxon>ecological metagenomes</taxon>
    </lineage>
</organism>
<dbReference type="Pfam" id="PF01494">
    <property type="entry name" value="FAD_binding_3"/>
    <property type="match status" value="1"/>
</dbReference>
<dbReference type="InterPro" id="IPR036188">
    <property type="entry name" value="FAD/NAD-bd_sf"/>
</dbReference>
<dbReference type="PRINTS" id="PR00420">
    <property type="entry name" value="RNGMNOXGNASE"/>
</dbReference>
<dbReference type="GO" id="GO:0004497">
    <property type="term" value="F:monooxygenase activity"/>
    <property type="evidence" value="ECO:0007669"/>
    <property type="project" value="UniProtKB-KW"/>
</dbReference>
<dbReference type="GO" id="GO:0071949">
    <property type="term" value="F:FAD binding"/>
    <property type="evidence" value="ECO:0007669"/>
    <property type="project" value="InterPro"/>
</dbReference>
<dbReference type="PANTHER" id="PTHR43876:SF7">
    <property type="entry name" value="UBIQUINONE BIOSYNTHESIS MONOOXYGENASE COQ6, MITOCHONDRIAL"/>
    <property type="match status" value="1"/>
</dbReference>
<dbReference type="Gene3D" id="3.50.50.60">
    <property type="entry name" value="FAD/NAD(P)-binding domain"/>
    <property type="match status" value="2"/>
</dbReference>
<sequence>MPDFDAIIAGGGIVGSSAALCLARLDRRVLLVDSKVPQTSGLNDEFDVRTVALSPRSINLLESLDSMADVRRGPIKRIHVWEREGTATVGFDANEIGAKALAEVVEVSALVRRLWTSLVDRVEVRAPSTIEAVECYGETVELVIDKDVVSTACFVVAEGRESSTLKQLGISTQNYGSMGRAIGTVAKTVDPHNGCALQHFGDGILAFLPLPEKRSVSVVWSLPAGRYDQLLTLDGSAFAAALTHESESVLGEVAEVGERLGFPFGQSLVSDFNPMPRVLVIGDAARTVHPLAGQGVNLGLEDVQGIQEVTRHLKGDMGENNVWRRFAIRRHARARVMLQLMDFFDRTYRASGPYGRWARNLGVRTVNKVPALKYQLMREAMGLGPLATLY</sequence>
<gene>
    <name evidence="8" type="ORF">METZ01_LOCUS46221</name>
</gene>
<accession>A0A381RTW6</accession>
<proteinExistence type="inferred from homology"/>
<dbReference type="SUPFAM" id="SSF51905">
    <property type="entry name" value="FAD/NAD(P)-binding domain"/>
    <property type="match status" value="1"/>
</dbReference>
<feature type="domain" description="FAD-binding" evidence="7">
    <location>
        <begin position="4"/>
        <end position="315"/>
    </location>
</feature>
<dbReference type="InterPro" id="IPR051205">
    <property type="entry name" value="UbiH/COQ6_monooxygenase"/>
</dbReference>
<keyword evidence="6" id="KW-0503">Monooxygenase</keyword>
<evidence type="ECO:0000256" key="1">
    <source>
        <dbReference type="ARBA" id="ARBA00001974"/>
    </source>
</evidence>
<evidence type="ECO:0000256" key="3">
    <source>
        <dbReference type="ARBA" id="ARBA00022630"/>
    </source>
</evidence>
<protein>
    <recommendedName>
        <fullName evidence="7">FAD-binding domain-containing protein</fullName>
    </recommendedName>
</protein>
<evidence type="ECO:0000256" key="5">
    <source>
        <dbReference type="ARBA" id="ARBA00023002"/>
    </source>
</evidence>
<keyword evidence="4" id="KW-0274">FAD</keyword>
<dbReference type="InterPro" id="IPR018168">
    <property type="entry name" value="Ubi_Hdrlase_CS"/>
</dbReference>
<dbReference type="PANTHER" id="PTHR43876">
    <property type="entry name" value="UBIQUINONE BIOSYNTHESIS MONOOXYGENASE COQ6, MITOCHONDRIAL"/>
    <property type="match status" value="1"/>
</dbReference>
<evidence type="ECO:0000256" key="4">
    <source>
        <dbReference type="ARBA" id="ARBA00022827"/>
    </source>
</evidence>
<dbReference type="PROSITE" id="PS01304">
    <property type="entry name" value="UBIH"/>
    <property type="match status" value="1"/>
</dbReference>
<keyword evidence="5" id="KW-0560">Oxidoreductase</keyword>
<keyword evidence="3" id="KW-0285">Flavoprotein</keyword>
<dbReference type="GO" id="GO:0016705">
    <property type="term" value="F:oxidoreductase activity, acting on paired donors, with incorporation or reduction of molecular oxygen"/>
    <property type="evidence" value="ECO:0007669"/>
    <property type="project" value="InterPro"/>
</dbReference>
<evidence type="ECO:0000256" key="6">
    <source>
        <dbReference type="ARBA" id="ARBA00023033"/>
    </source>
</evidence>
<comment type="similarity">
    <text evidence="2">Belongs to the UbiH/COQ6 family.</text>
</comment>
<evidence type="ECO:0000259" key="7">
    <source>
        <dbReference type="Pfam" id="PF01494"/>
    </source>
</evidence>
<evidence type="ECO:0000313" key="8">
    <source>
        <dbReference type="EMBL" id="SUZ93367.1"/>
    </source>
</evidence>
<dbReference type="EMBL" id="UINC01002140">
    <property type="protein sequence ID" value="SUZ93367.1"/>
    <property type="molecule type" value="Genomic_DNA"/>
</dbReference>